<feature type="compositionally biased region" description="Basic residues" evidence="1">
    <location>
        <begin position="407"/>
        <end position="417"/>
    </location>
</feature>
<feature type="compositionally biased region" description="Basic and acidic residues" evidence="1">
    <location>
        <begin position="348"/>
        <end position="363"/>
    </location>
</feature>
<keyword evidence="4" id="KW-1185">Reference proteome</keyword>
<sequence length="435" mass="48976">MSTTHYSPSNSAADTEWYVRGKDNARGVAITCDVPGPPGAFAARARALTQNTRREVEVLHYRQSFSDEEFDPKHPDHVQRVNDLGYLLAKKMHPNSDVLVVTHVDGRGGKAHNHIIVINHDNATGKALSQYRTFHDRKAGNQRGVQSVNDELMLEHGLSVVKRVEHQPKDWELRREDFDQRSLDRQMGDRMMAALGDPRSTSKAALTAVLDEQNHLPGDDGLPLPRMRLHTSVARKGKRAGQETWTLYIEDRRGETGRAERRKRTSVLSADFTPEGAQAFFDYHQQNQIQKEQDNERSARTAEAARRAAGAARGTDRDDHGSVDLDPRRRRSADQASRGTGGAPGETRLVREDHGRGVERADRGSGAATPAVDHVGIRAYAQRLLDEREREERAARDRADAEVARQRDRRKADRRRRLVADVREDADREDDGLEL</sequence>
<evidence type="ECO:0000256" key="1">
    <source>
        <dbReference type="SAM" id="MobiDB-lite"/>
    </source>
</evidence>
<proteinExistence type="predicted"/>
<feature type="region of interest" description="Disordered" evidence="1">
    <location>
        <begin position="288"/>
        <end position="374"/>
    </location>
</feature>
<dbReference type="Proteomes" id="UP000323410">
    <property type="component" value="Unassembled WGS sequence"/>
</dbReference>
<feature type="compositionally biased region" description="Basic and acidic residues" evidence="1">
    <location>
        <begin position="387"/>
        <end position="406"/>
    </location>
</feature>
<evidence type="ECO:0000313" key="4">
    <source>
        <dbReference type="Proteomes" id="UP000323410"/>
    </source>
</evidence>
<evidence type="ECO:0000313" key="3">
    <source>
        <dbReference type="EMBL" id="TYC99908.1"/>
    </source>
</evidence>
<feature type="compositionally biased region" description="Basic and acidic residues" evidence="1">
    <location>
        <begin position="314"/>
        <end position="327"/>
    </location>
</feature>
<reference evidence="3 4" key="1">
    <citation type="submission" date="2019-08" db="EMBL/GenBank/DDBJ databases">
        <title>Genone of Arthrobacter echini P9.</title>
        <authorList>
            <person name="Bowman J.P."/>
        </authorList>
    </citation>
    <scope>NUCLEOTIDE SEQUENCE [LARGE SCALE GENOMIC DNA]</scope>
    <source>
        <strain evidence="3 4">P9</strain>
    </source>
</reference>
<feature type="region of interest" description="Disordered" evidence="1">
    <location>
        <begin position="387"/>
        <end position="435"/>
    </location>
</feature>
<feature type="domain" description="MobA/VirD2-like nuclease" evidence="2">
    <location>
        <begin position="48"/>
        <end position="158"/>
    </location>
</feature>
<protein>
    <submittedName>
        <fullName evidence="3">Relaxase/mobilization nuclease domain-containing protein</fullName>
    </submittedName>
</protein>
<comment type="caution">
    <text evidence="3">The sequence shown here is derived from an EMBL/GenBank/DDBJ whole genome shotgun (WGS) entry which is preliminary data.</text>
</comment>
<organism evidence="3 4">
    <name type="scientific">Arthrobacter echini</name>
    <dbReference type="NCBI Taxonomy" id="1529066"/>
    <lineage>
        <taxon>Bacteria</taxon>
        <taxon>Bacillati</taxon>
        <taxon>Actinomycetota</taxon>
        <taxon>Actinomycetes</taxon>
        <taxon>Micrococcales</taxon>
        <taxon>Micrococcaceae</taxon>
        <taxon>Arthrobacter</taxon>
    </lineage>
</organism>
<accession>A0A5D0XTB4</accession>
<feature type="compositionally biased region" description="Basic and acidic residues" evidence="1">
    <location>
        <begin position="291"/>
        <end position="306"/>
    </location>
</feature>
<dbReference type="OrthoDB" id="2080707at2"/>
<gene>
    <name evidence="3" type="ORF">FQ377_00030</name>
</gene>
<dbReference type="EMBL" id="VSLD01000001">
    <property type="protein sequence ID" value="TYC99908.1"/>
    <property type="molecule type" value="Genomic_DNA"/>
</dbReference>
<dbReference type="Pfam" id="PF03432">
    <property type="entry name" value="Relaxase"/>
    <property type="match status" value="1"/>
</dbReference>
<evidence type="ECO:0000259" key="2">
    <source>
        <dbReference type="Pfam" id="PF03432"/>
    </source>
</evidence>
<dbReference type="InterPro" id="IPR005094">
    <property type="entry name" value="Endonuclease_MobA/VirD2"/>
</dbReference>
<dbReference type="AlphaFoldDB" id="A0A5D0XTB4"/>
<name>A0A5D0XTB4_9MICC</name>